<dbReference type="PANTHER" id="PTHR10797">
    <property type="entry name" value="CCR4-NOT TRANSCRIPTION COMPLEX SUBUNIT"/>
    <property type="match status" value="1"/>
</dbReference>
<reference evidence="18 19" key="2">
    <citation type="journal article" date="2017" name="Nature">
        <title>The Apostasia genome and the evolution of orchids.</title>
        <authorList>
            <person name="Zhang G.Q."/>
            <person name="Liu K.W."/>
            <person name="Li Z."/>
            <person name="Lohaus R."/>
            <person name="Hsiao Y.Y."/>
            <person name="Niu S.C."/>
            <person name="Wang J.Y."/>
            <person name="Lin Y.C."/>
            <person name="Xu Q."/>
            <person name="Chen L.J."/>
            <person name="Yoshida K."/>
            <person name="Fujiwara S."/>
            <person name="Wang Z.W."/>
            <person name="Zhang Y.Q."/>
            <person name="Mitsuda N."/>
            <person name="Wang M."/>
            <person name="Liu G.H."/>
            <person name="Pecoraro L."/>
            <person name="Huang H.X."/>
            <person name="Xiao X.J."/>
            <person name="Lin M."/>
            <person name="Wu X.Y."/>
            <person name="Wu W.L."/>
            <person name="Chen Y.Y."/>
            <person name="Chang S.B."/>
            <person name="Sakamoto S."/>
            <person name="Ohme-Takagi M."/>
            <person name="Yagi M."/>
            <person name="Zeng S.J."/>
            <person name="Shen C.Y."/>
            <person name="Yeh C.M."/>
            <person name="Luo Y.B."/>
            <person name="Tsai W.C."/>
            <person name="Van de Peer Y."/>
            <person name="Liu Z.J."/>
        </authorList>
    </citation>
    <scope>NUCLEOTIDE SEQUENCE [LARGE SCALE GENOMIC DNA]</scope>
    <source>
        <tissue evidence="18">The whole plant</tissue>
    </source>
</reference>
<keyword evidence="12" id="KW-0269">Exonuclease</keyword>
<evidence type="ECO:0000256" key="1">
    <source>
        <dbReference type="ARBA" id="ARBA00001663"/>
    </source>
</evidence>
<evidence type="ECO:0000256" key="9">
    <source>
        <dbReference type="ARBA" id="ARBA00022722"/>
    </source>
</evidence>
<evidence type="ECO:0000256" key="17">
    <source>
        <dbReference type="ARBA" id="ARBA00025148"/>
    </source>
</evidence>
<keyword evidence="10" id="KW-0479">Metal-binding</keyword>
<sequence>MKEELSLIRSIIANYPFISMDIEFPTVLVPFAITSPTSFVFNYQNLKCNVDIVKLIQLGLTLFDSSGHLPLFGSPPRPFI</sequence>
<dbReference type="InterPro" id="IPR006941">
    <property type="entry name" value="RNase_CAF1"/>
</dbReference>
<protein>
    <recommendedName>
        <fullName evidence="7">poly(A)-specific ribonuclease</fullName>
        <ecNumber evidence="7">3.1.13.4</ecNumber>
    </recommendedName>
</protein>
<dbReference type="GO" id="GO:0003723">
    <property type="term" value="F:RNA binding"/>
    <property type="evidence" value="ECO:0007669"/>
    <property type="project" value="UniProtKB-KW"/>
</dbReference>
<evidence type="ECO:0000256" key="2">
    <source>
        <dbReference type="ARBA" id="ARBA00001968"/>
    </source>
</evidence>
<dbReference type="STRING" id="906689.A0A2I0V8U9"/>
<dbReference type="AlphaFoldDB" id="A0A2I0V8U9"/>
<keyword evidence="8" id="KW-0963">Cytoplasm</keyword>
<dbReference type="GO" id="GO:0030014">
    <property type="term" value="C:CCR4-NOT complex"/>
    <property type="evidence" value="ECO:0007669"/>
    <property type="project" value="InterPro"/>
</dbReference>
<comment type="subunit">
    <text evidence="6">Component of the CCR4-NOT complex, at least composed of CRR4 and CAF1 proteins.</text>
</comment>
<evidence type="ECO:0000313" key="19">
    <source>
        <dbReference type="Proteomes" id="UP000233837"/>
    </source>
</evidence>
<evidence type="ECO:0000256" key="10">
    <source>
        <dbReference type="ARBA" id="ARBA00022723"/>
    </source>
</evidence>
<dbReference type="SUPFAM" id="SSF53098">
    <property type="entry name" value="Ribonuclease H-like"/>
    <property type="match status" value="1"/>
</dbReference>
<evidence type="ECO:0000256" key="14">
    <source>
        <dbReference type="ARBA" id="ARBA00023015"/>
    </source>
</evidence>
<evidence type="ECO:0000256" key="7">
    <source>
        <dbReference type="ARBA" id="ARBA00012161"/>
    </source>
</evidence>
<dbReference type="GO" id="GO:0046872">
    <property type="term" value="F:metal ion binding"/>
    <property type="evidence" value="ECO:0007669"/>
    <property type="project" value="UniProtKB-KW"/>
</dbReference>
<dbReference type="EC" id="3.1.13.4" evidence="7"/>
<accession>A0A2I0V8U9</accession>
<evidence type="ECO:0000256" key="16">
    <source>
        <dbReference type="ARBA" id="ARBA00023242"/>
    </source>
</evidence>
<reference evidence="18 19" key="1">
    <citation type="journal article" date="2016" name="Sci. Rep.">
        <title>The Dendrobium catenatum Lindl. genome sequence provides insights into polysaccharide synthase, floral development and adaptive evolution.</title>
        <authorList>
            <person name="Zhang G.Q."/>
            <person name="Xu Q."/>
            <person name="Bian C."/>
            <person name="Tsai W.C."/>
            <person name="Yeh C.M."/>
            <person name="Liu K.W."/>
            <person name="Yoshida K."/>
            <person name="Zhang L.S."/>
            <person name="Chang S.B."/>
            <person name="Chen F."/>
            <person name="Shi Y."/>
            <person name="Su Y.Y."/>
            <person name="Zhang Y.Q."/>
            <person name="Chen L.J."/>
            <person name="Yin Y."/>
            <person name="Lin M."/>
            <person name="Huang H."/>
            <person name="Deng H."/>
            <person name="Wang Z.W."/>
            <person name="Zhu S.L."/>
            <person name="Zhao X."/>
            <person name="Deng C."/>
            <person name="Niu S.C."/>
            <person name="Huang J."/>
            <person name="Wang M."/>
            <person name="Liu G.H."/>
            <person name="Yang H.J."/>
            <person name="Xiao X.J."/>
            <person name="Hsiao Y.Y."/>
            <person name="Wu W.L."/>
            <person name="Chen Y.Y."/>
            <person name="Mitsuda N."/>
            <person name="Ohme-Takagi M."/>
            <person name="Luo Y.B."/>
            <person name="Van de Peer Y."/>
            <person name="Liu Z.J."/>
        </authorList>
    </citation>
    <scope>NUCLEOTIDE SEQUENCE [LARGE SCALE GENOMIC DNA]</scope>
    <source>
        <tissue evidence="18">The whole plant</tissue>
    </source>
</reference>
<dbReference type="InterPro" id="IPR036397">
    <property type="entry name" value="RNaseH_sf"/>
</dbReference>
<keyword evidence="9" id="KW-0540">Nuclease</keyword>
<dbReference type="InterPro" id="IPR039637">
    <property type="entry name" value="CNOT7/CNOT8/Pop2"/>
</dbReference>
<evidence type="ECO:0000256" key="6">
    <source>
        <dbReference type="ARBA" id="ARBA00011757"/>
    </source>
</evidence>
<dbReference type="GO" id="GO:0005737">
    <property type="term" value="C:cytoplasm"/>
    <property type="evidence" value="ECO:0007669"/>
    <property type="project" value="UniProtKB-SubCell"/>
</dbReference>
<keyword evidence="13" id="KW-0694">RNA-binding</keyword>
<dbReference type="GO" id="GO:0005634">
    <property type="term" value="C:nucleus"/>
    <property type="evidence" value="ECO:0007669"/>
    <property type="project" value="UniProtKB-SubCell"/>
</dbReference>
<dbReference type="Pfam" id="PF04857">
    <property type="entry name" value="CAF1"/>
    <property type="match status" value="1"/>
</dbReference>
<proteinExistence type="inferred from homology"/>
<keyword evidence="19" id="KW-1185">Reference proteome</keyword>
<comment type="cofactor">
    <cofactor evidence="2">
        <name>a divalent metal cation</name>
        <dbReference type="ChEBI" id="CHEBI:60240"/>
    </cofactor>
</comment>
<dbReference type="InterPro" id="IPR012337">
    <property type="entry name" value="RNaseH-like_sf"/>
</dbReference>
<keyword evidence="14" id="KW-0805">Transcription regulation</keyword>
<evidence type="ECO:0000256" key="3">
    <source>
        <dbReference type="ARBA" id="ARBA00004123"/>
    </source>
</evidence>
<evidence type="ECO:0000256" key="13">
    <source>
        <dbReference type="ARBA" id="ARBA00022884"/>
    </source>
</evidence>
<gene>
    <name evidence="18" type="primary">CAF1-7</name>
    <name evidence="18" type="ORF">MA16_Dca029194</name>
</gene>
<keyword evidence="11" id="KW-0378">Hydrolase</keyword>
<evidence type="ECO:0000256" key="5">
    <source>
        <dbReference type="ARBA" id="ARBA00008372"/>
    </source>
</evidence>
<keyword evidence="15" id="KW-0804">Transcription</keyword>
<evidence type="ECO:0000256" key="11">
    <source>
        <dbReference type="ARBA" id="ARBA00022801"/>
    </source>
</evidence>
<dbReference type="EMBL" id="KZ505338">
    <property type="protein sequence ID" value="PKU59822.1"/>
    <property type="molecule type" value="Genomic_DNA"/>
</dbReference>
<comment type="catalytic activity">
    <reaction evidence="1">
        <text>Exonucleolytic cleavage of poly(A) to 5'-AMP.</text>
        <dbReference type="EC" id="3.1.13.4"/>
    </reaction>
</comment>
<comment type="function">
    <text evidence="17">Ubiquitous transcription factor required for a diverse set of processes. It is a component of the CCR4 complex involved in the control of gene expression.</text>
</comment>
<comment type="similarity">
    <text evidence="5">Belongs to the CAF1 family.</text>
</comment>
<name>A0A2I0V8U9_9ASPA</name>
<evidence type="ECO:0000256" key="8">
    <source>
        <dbReference type="ARBA" id="ARBA00022490"/>
    </source>
</evidence>
<dbReference type="GO" id="GO:0004535">
    <property type="term" value="F:poly(A)-specific ribonuclease activity"/>
    <property type="evidence" value="ECO:0007669"/>
    <property type="project" value="UniProtKB-EC"/>
</dbReference>
<evidence type="ECO:0000256" key="12">
    <source>
        <dbReference type="ARBA" id="ARBA00022839"/>
    </source>
</evidence>
<evidence type="ECO:0000313" key="18">
    <source>
        <dbReference type="EMBL" id="PKU59822.1"/>
    </source>
</evidence>
<evidence type="ECO:0000256" key="15">
    <source>
        <dbReference type="ARBA" id="ARBA00023163"/>
    </source>
</evidence>
<dbReference type="Proteomes" id="UP000233837">
    <property type="component" value="Unassembled WGS sequence"/>
</dbReference>
<dbReference type="Gene3D" id="3.30.420.10">
    <property type="entry name" value="Ribonuclease H-like superfamily/Ribonuclease H"/>
    <property type="match status" value="1"/>
</dbReference>
<evidence type="ECO:0000256" key="4">
    <source>
        <dbReference type="ARBA" id="ARBA00004496"/>
    </source>
</evidence>
<comment type="subcellular location">
    <subcellularLocation>
        <location evidence="4">Cytoplasm</location>
    </subcellularLocation>
    <subcellularLocation>
        <location evidence="3">Nucleus</location>
    </subcellularLocation>
</comment>
<keyword evidence="16" id="KW-0539">Nucleus</keyword>
<organism evidence="18 19">
    <name type="scientific">Dendrobium catenatum</name>
    <dbReference type="NCBI Taxonomy" id="906689"/>
    <lineage>
        <taxon>Eukaryota</taxon>
        <taxon>Viridiplantae</taxon>
        <taxon>Streptophyta</taxon>
        <taxon>Embryophyta</taxon>
        <taxon>Tracheophyta</taxon>
        <taxon>Spermatophyta</taxon>
        <taxon>Magnoliopsida</taxon>
        <taxon>Liliopsida</taxon>
        <taxon>Asparagales</taxon>
        <taxon>Orchidaceae</taxon>
        <taxon>Epidendroideae</taxon>
        <taxon>Malaxideae</taxon>
        <taxon>Dendrobiinae</taxon>
        <taxon>Dendrobium</taxon>
    </lineage>
</organism>